<evidence type="ECO:0000313" key="1">
    <source>
        <dbReference type="EMBL" id="MBB3943475.1"/>
    </source>
</evidence>
<dbReference type="Proteomes" id="UP000581447">
    <property type="component" value="Unassembled WGS sequence"/>
</dbReference>
<sequence>MTNFERAKLMIDAMMPIADLHVRDATAEEFVKRRLQMLTEEYGGRLLNSGRNPIDYSKITTHIAYTYRSLPAHSDWMYKALTHARKSVLAKMTGKKVRVACIGGGPGSDMLGVLKFANENNLNDKKFAFAILDREKAWNGCRKHLVDTFEGELTVSQKHISLDLANGSPWATNWDWLDADIFTFSFVLSEVWAFNEKRSVSEFVDQVIGGAGEGAIFCYVDNGGDNFIPLMEAEFDNRPDLRCIFSRDFSRLLMSYEEQSSAVEATYRTIFGQSPKLKGNVSMRVWKKI</sequence>
<dbReference type="EMBL" id="JACIEA010000002">
    <property type="protein sequence ID" value="MBB3943475.1"/>
    <property type="molecule type" value="Genomic_DNA"/>
</dbReference>
<gene>
    <name evidence="1" type="ORF">GGR91_001733</name>
</gene>
<accession>A0A840B5M3</accession>
<dbReference type="AlphaFoldDB" id="A0A840B5M3"/>
<keyword evidence="2" id="KW-1185">Reference proteome</keyword>
<organism evidence="1 2">
    <name type="scientific">Sphingorhabdus rigui</name>
    <dbReference type="NCBI Taxonomy" id="1282858"/>
    <lineage>
        <taxon>Bacteria</taxon>
        <taxon>Pseudomonadati</taxon>
        <taxon>Pseudomonadota</taxon>
        <taxon>Alphaproteobacteria</taxon>
        <taxon>Sphingomonadales</taxon>
        <taxon>Sphingomonadaceae</taxon>
        <taxon>Sphingorhabdus</taxon>
    </lineage>
</organism>
<proteinExistence type="predicted"/>
<evidence type="ECO:0000313" key="2">
    <source>
        <dbReference type="Proteomes" id="UP000581447"/>
    </source>
</evidence>
<comment type="caution">
    <text evidence="1">The sequence shown here is derived from an EMBL/GenBank/DDBJ whole genome shotgun (WGS) entry which is preliminary data.</text>
</comment>
<reference evidence="1 2" key="1">
    <citation type="submission" date="2020-08" db="EMBL/GenBank/DDBJ databases">
        <title>Genomic Encyclopedia of Type Strains, Phase IV (KMG-IV): sequencing the most valuable type-strain genomes for metagenomic binning, comparative biology and taxonomic classification.</title>
        <authorList>
            <person name="Goeker M."/>
        </authorList>
    </citation>
    <scope>NUCLEOTIDE SEQUENCE [LARGE SCALE GENOMIC DNA]</scope>
    <source>
        <strain evidence="1 2">DSM 29050</strain>
    </source>
</reference>
<dbReference type="RefSeq" id="WP_183941789.1">
    <property type="nucleotide sequence ID" value="NZ_BAABBG010000005.1"/>
</dbReference>
<protein>
    <recommendedName>
        <fullName evidence="3">Class I SAM-dependent methyltransferase</fullName>
    </recommendedName>
</protein>
<evidence type="ECO:0008006" key="3">
    <source>
        <dbReference type="Google" id="ProtNLM"/>
    </source>
</evidence>
<name>A0A840B5M3_9SPHN</name>